<gene>
    <name evidence="1" type="ORF">M9H77_02463</name>
</gene>
<evidence type="ECO:0000313" key="1">
    <source>
        <dbReference type="EMBL" id="KAI5681236.1"/>
    </source>
</evidence>
<protein>
    <submittedName>
        <fullName evidence="1">Uncharacterized protein</fullName>
    </submittedName>
</protein>
<dbReference type="Proteomes" id="UP001060085">
    <property type="component" value="Linkage Group LG01"/>
</dbReference>
<evidence type="ECO:0000313" key="2">
    <source>
        <dbReference type="Proteomes" id="UP001060085"/>
    </source>
</evidence>
<proteinExistence type="predicted"/>
<name>A0ACC0C8Z1_CATRO</name>
<dbReference type="EMBL" id="CM044701">
    <property type="protein sequence ID" value="KAI5681236.1"/>
    <property type="molecule type" value="Genomic_DNA"/>
</dbReference>
<accession>A0ACC0C8Z1</accession>
<sequence length="148" mass="17574">MECNWSNSSLKRIEEKSKLKDSHSSFARDMYNFYHGGGNRINAYRHVGVGNFSAYAKSFGHTSYDDYGGHDRDTAKYDFYEHSPYDCYVGYHHCYDFLERMVFKEEGKKFGSFENFVSTFHHLNREELAFVKYKVILHFQMLWCSFGK</sequence>
<reference evidence="2" key="1">
    <citation type="journal article" date="2023" name="Nat. Plants">
        <title>Single-cell RNA sequencing provides a high-resolution roadmap for understanding the multicellular compartmentation of specialized metabolism.</title>
        <authorList>
            <person name="Sun S."/>
            <person name="Shen X."/>
            <person name="Li Y."/>
            <person name="Li Y."/>
            <person name="Wang S."/>
            <person name="Li R."/>
            <person name="Zhang H."/>
            <person name="Shen G."/>
            <person name="Guo B."/>
            <person name="Wei J."/>
            <person name="Xu J."/>
            <person name="St-Pierre B."/>
            <person name="Chen S."/>
            <person name="Sun C."/>
        </authorList>
    </citation>
    <scope>NUCLEOTIDE SEQUENCE [LARGE SCALE GENOMIC DNA]</scope>
</reference>
<keyword evidence="2" id="KW-1185">Reference proteome</keyword>
<organism evidence="1 2">
    <name type="scientific">Catharanthus roseus</name>
    <name type="common">Madagascar periwinkle</name>
    <name type="synonym">Vinca rosea</name>
    <dbReference type="NCBI Taxonomy" id="4058"/>
    <lineage>
        <taxon>Eukaryota</taxon>
        <taxon>Viridiplantae</taxon>
        <taxon>Streptophyta</taxon>
        <taxon>Embryophyta</taxon>
        <taxon>Tracheophyta</taxon>
        <taxon>Spermatophyta</taxon>
        <taxon>Magnoliopsida</taxon>
        <taxon>eudicotyledons</taxon>
        <taxon>Gunneridae</taxon>
        <taxon>Pentapetalae</taxon>
        <taxon>asterids</taxon>
        <taxon>lamiids</taxon>
        <taxon>Gentianales</taxon>
        <taxon>Apocynaceae</taxon>
        <taxon>Rauvolfioideae</taxon>
        <taxon>Vinceae</taxon>
        <taxon>Catharanthinae</taxon>
        <taxon>Catharanthus</taxon>
    </lineage>
</organism>
<comment type="caution">
    <text evidence="1">The sequence shown here is derived from an EMBL/GenBank/DDBJ whole genome shotgun (WGS) entry which is preliminary data.</text>
</comment>